<keyword evidence="4 6" id="KW-1133">Transmembrane helix</keyword>
<organism evidence="8 9">
    <name type="scientific">Streptomyces cinnabarinus</name>
    <dbReference type="NCBI Taxonomy" id="67287"/>
    <lineage>
        <taxon>Bacteria</taxon>
        <taxon>Bacillati</taxon>
        <taxon>Actinomycetota</taxon>
        <taxon>Actinomycetes</taxon>
        <taxon>Kitasatosporales</taxon>
        <taxon>Streptomycetaceae</taxon>
        <taxon>Streptomyces</taxon>
    </lineage>
</organism>
<dbReference type="InterPro" id="IPR051791">
    <property type="entry name" value="Pra-immunoreactive"/>
</dbReference>
<dbReference type="PANTHER" id="PTHR36115">
    <property type="entry name" value="PROLINE-RICH ANTIGEN HOMOLOG-RELATED"/>
    <property type="match status" value="1"/>
</dbReference>
<feature type="transmembrane region" description="Helical" evidence="6">
    <location>
        <begin position="21"/>
        <end position="49"/>
    </location>
</feature>
<evidence type="ECO:0000256" key="3">
    <source>
        <dbReference type="ARBA" id="ARBA00022692"/>
    </source>
</evidence>
<keyword evidence="9" id="KW-1185">Reference proteome</keyword>
<keyword evidence="5 6" id="KW-0472">Membrane</keyword>
<evidence type="ECO:0000313" key="9">
    <source>
        <dbReference type="Proteomes" id="UP001164439"/>
    </source>
</evidence>
<keyword evidence="2" id="KW-1003">Cell membrane</keyword>
<evidence type="ECO:0000313" key="8">
    <source>
        <dbReference type="EMBL" id="WAZ20124.1"/>
    </source>
</evidence>
<protein>
    <submittedName>
        <fullName evidence="8">RDD family protein</fullName>
    </submittedName>
</protein>
<dbReference type="EMBL" id="CP114413">
    <property type="protein sequence ID" value="WAZ20124.1"/>
    <property type="molecule type" value="Genomic_DNA"/>
</dbReference>
<evidence type="ECO:0000256" key="6">
    <source>
        <dbReference type="SAM" id="Phobius"/>
    </source>
</evidence>
<feature type="transmembrane region" description="Helical" evidence="6">
    <location>
        <begin position="109"/>
        <end position="128"/>
    </location>
</feature>
<gene>
    <name evidence="8" type="ORF">STRCI_001222</name>
</gene>
<name>A0ABY7K6V9_9ACTN</name>
<proteinExistence type="predicted"/>
<feature type="domain" description="RDD" evidence="7">
    <location>
        <begin position="15"/>
        <end position="139"/>
    </location>
</feature>
<evidence type="ECO:0000256" key="5">
    <source>
        <dbReference type="ARBA" id="ARBA00023136"/>
    </source>
</evidence>
<keyword evidence="3 6" id="KW-0812">Transmembrane</keyword>
<comment type="subcellular location">
    <subcellularLocation>
        <location evidence="1">Cell membrane</location>
        <topology evidence="1">Multi-pass membrane protein</topology>
    </subcellularLocation>
</comment>
<dbReference type="RefSeq" id="WP_269657812.1">
    <property type="nucleotide sequence ID" value="NZ_CP114413.1"/>
</dbReference>
<accession>A0ABY7K6V9</accession>
<evidence type="ECO:0000256" key="4">
    <source>
        <dbReference type="ARBA" id="ARBA00022989"/>
    </source>
</evidence>
<reference evidence="8" key="1">
    <citation type="submission" date="2022-12" db="EMBL/GenBank/DDBJ databases">
        <authorList>
            <person name="Ruckert C."/>
            <person name="Busche T."/>
            <person name="Kalinowski J."/>
            <person name="Wittmann C."/>
        </authorList>
    </citation>
    <scope>NUCLEOTIDE SEQUENCE</scope>
    <source>
        <strain evidence="8">DSM 40467</strain>
    </source>
</reference>
<dbReference type="PANTHER" id="PTHR36115:SF6">
    <property type="entry name" value="PROLINE-RICH ANTIGEN HOMOLOG"/>
    <property type="match status" value="1"/>
</dbReference>
<dbReference type="Proteomes" id="UP001164439">
    <property type="component" value="Chromosome"/>
</dbReference>
<evidence type="ECO:0000259" key="7">
    <source>
        <dbReference type="Pfam" id="PF06271"/>
    </source>
</evidence>
<evidence type="ECO:0000256" key="2">
    <source>
        <dbReference type="ARBA" id="ARBA00022475"/>
    </source>
</evidence>
<dbReference type="Pfam" id="PF06271">
    <property type="entry name" value="RDD"/>
    <property type="match status" value="1"/>
</dbReference>
<evidence type="ECO:0000256" key="1">
    <source>
        <dbReference type="ARBA" id="ARBA00004651"/>
    </source>
</evidence>
<dbReference type="InterPro" id="IPR010432">
    <property type="entry name" value="RDD"/>
</dbReference>
<feature type="transmembrane region" description="Helical" evidence="6">
    <location>
        <begin position="69"/>
        <end position="89"/>
    </location>
</feature>
<sequence length="149" mass="16061">MTQEVRERAREGEAGGLVSRCLAALIDALAVAGIGLTAQLVFAGLRLLVEGPPLRMPDLSLWTTGALGWLLAVLYLVVSWTWTGATLGCRLLGLRVTGRAGQPLGIPRALLRAVLCLALPVGLFWVPFSRRRASLQDLVVASSVRHHRF</sequence>